<dbReference type="OrthoDB" id="10397225at2759"/>
<sequence length="331" mass="36012">MSTCSNASDTISDTSTVSTTTVILPPSDLQRYQTGTVASFSQPGILVPEYTFDLPPEAHFSAPYPSLTDPQLLSSIPPSTISSSRGPSTTGYNRTRALTSRLSPRRLSRGVGTRHVVREHHRHINPVGAGPNSPPPGGGGGGGFRYPPPPYFGFPRKLAMPVPLRLRNRKAFLAFLKRVLMVMVRTPRSLLKIRVTKVGLKRVVQREEGGTELMIADSNAKSNCGSIPQSTTPRTPLLQAFVNSYSSGSTSSPPPNPRPFPSLPPTITLSPAQREELIEAKRIFSYEKLLRILGEEASDGAVQSCDGYGLEWLEGIERDRGERILECVSSF</sequence>
<dbReference type="RefSeq" id="XP_043004367.1">
    <property type="nucleotide sequence ID" value="XM_043157002.1"/>
</dbReference>
<feature type="compositionally biased region" description="Pro residues" evidence="1">
    <location>
        <begin position="252"/>
        <end position="264"/>
    </location>
</feature>
<organism evidence="2 3">
    <name type="scientific">Marasmius oreades</name>
    <name type="common">fairy-ring Marasmius</name>
    <dbReference type="NCBI Taxonomy" id="181124"/>
    <lineage>
        <taxon>Eukaryota</taxon>
        <taxon>Fungi</taxon>
        <taxon>Dikarya</taxon>
        <taxon>Basidiomycota</taxon>
        <taxon>Agaricomycotina</taxon>
        <taxon>Agaricomycetes</taxon>
        <taxon>Agaricomycetidae</taxon>
        <taxon>Agaricales</taxon>
        <taxon>Marasmiineae</taxon>
        <taxon>Marasmiaceae</taxon>
        <taxon>Marasmius</taxon>
    </lineage>
</organism>
<dbReference type="AlphaFoldDB" id="A0A9P7RQG0"/>
<accession>A0A9P7RQG0</accession>
<feature type="region of interest" description="Disordered" evidence="1">
    <location>
        <begin position="244"/>
        <end position="264"/>
    </location>
</feature>
<dbReference type="EMBL" id="CM032188">
    <property type="protein sequence ID" value="KAG7087896.1"/>
    <property type="molecule type" value="Genomic_DNA"/>
</dbReference>
<proteinExistence type="predicted"/>
<evidence type="ECO:0000313" key="2">
    <source>
        <dbReference type="EMBL" id="KAG7087896.1"/>
    </source>
</evidence>
<dbReference type="GeneID" id="66081018"/>
<dbReference type="KEGG" id="more:E1B28_011943"/>
<name>A0A9P7RQG0_9AGAR</name>
<dbReference type="Proteomes" id="UP001049176">
    <property type="component" value="Chromosome 8"/>
</dbReference>
<gene>
    <name evidence="2" type="ORF">E1B28_011943</name>
</gene>
<comment type="caution">
    <text evidence="2">The sequence shown here is derived from an EMBL/GenBank/DDBJ whole genome shotgun (WGS) entry which is preliminary data.</text>
</comment>
<evidence type="ECO:0000313" key="3">
    <source>
        <dbReference type="Proteomes" id="UP001049176"/>
    </source>
</evidence>
<evidence type="ECO:0000256" key="1">
    <source>
        <dbReference type="SAM" id="MobiDB-lite"/>
    </source>
</evidence>
<feature type="region of interest" description="Disordered" evidence="1">
    <location>
        <begin position="75"/>
        <end position="95"/>
    </location>
</feature>
<keyword evidence="3" id="KW-1185">Reference proteome</keyword>
<reference evidence="2" key="1">
    <citation type="journal article" date="2021" name="Genome Biol. Evol.">
        <title>The assembled and annotated genome of the fairy-ring fungus Marasmius oreades.</title>
        <authorList>
            <person name="Hiltunen M."/>
            <person name="Ament-Velasquez S.L."/>
            <person name="Johannesson H."/>
        </authorList>
    </citation>
    <scope>NUCLEOTIDE SEQUENCE</scope>
    <source>
        <strain evidence="2">03SP1</strain>
    </source>
</reference>
<feature type="region of interest" description="Disordered" evidence="1">
    <location>
        <begin position="124"/>
        <end position="144"/>
    </location>
</feature>
<protein>
    <submittedName>
        <fullName evidence="2">Uncharacterized protein</fullName>
    </submittedName>
</protein>